<accession>A0A411AW44</accession>
<evidence type="ECO:0000313" key="2">
    <source>
        <dbReference type="Proteomes" id="UP000289486"/>
    </source>
</evidence>
<gene>
    <name evidence="1" type="ORF">LIET2_gp038</name>
</gene>
<name>A0A411AW44_9CAUD</name>
<dbReference type="Proteomes" id="UP000289486">
    <property type="component" value="Segment"/>
</dbReference>
<protein>
    <submittedName>
        <fullName evidence="1">Uncharacterized protein</fullName>
    </submittedName>
</protein>
<reference evidence="1 2" key="1">
    <citation type="submission" date="2019-01" db="EMBL/GenBank/DDBJ databases">
        <title>Complete genome sequence of Pantoea phage vB_PagM_LIET2.</title>
        <authorList>
            <person name="Truncaite L."/>
            <person name="Simoliuniene M."/>
            <person name="Kazlauskas D."/>
            <person name="Meskys R."/>
            <person name="Simoliunas E."/>
        </authorList>
    </citation>
    <scope>NUCLEOTIDE SEQUENCE [LARGE SCALE GENOMIC DNA]</scope>
</reference>
<dbReference type="EMBL" id="MK388689">
    <property type="protein sequence ID" value="QAX92290.1"/>
    <property type="molecule type" value="Genomic_DNA"/>
</dbReference>
<evidence type="ECO:0000313" key="1">
    <source>
        <dbReference type="EMBL" id="QAX92290.1"/>
    </source>
</evidence>
<organism evidence="1 2">
    <name type="scientific">Pantoea phage vB_PagM_LIET2</name>
    <dbReference type="NCBI Taxonomy" id="2508071"/>
    <lineage>
        <taxon>Viruses</taxon>
        <taxon>Duplodnaviria</taxon>
        <taxon>Heunggongvirae</taxon>
        <taxon>Uroviricota</taxon>
        <taxon>Caudoviricetes</taxon>
        <taxon>Lietduovirus</taxon>
        <taxon>Lietduovirus LIET2</taxon>
    </lineage>
</organism>
<keyword evidence="2" id="KW-1185">Reference proteome</keyword>
<proteinExistence type="predicted"/>
<sequence>MTDAESAWPPVSNGEIYCSPACGADCTKAEFELAMIRAERLCERLNAMRFGFKDWKPHVWENMGWHYEAIRDVPNPNSMMPYPDECSIDEYFDDDCNPSGYCCSIIINGQQFMHDAPEPEEALITVMNLIRGLHQQFERHFSTFRVTQ</sequence>